<dbReference type="RefSeq" id="WP_275423542.1">
    <property type="nucleotide sequence ID" value="NZ_BOOK01000001.1"/>
</dbReference>
<name>A0A8J3SPT1_9ACTN</name>
<dbReference type="AlphaFoldDB" id="A0A8J3SPT1"/>
<reference evidence="1" key="1">
    <citation type="submission" date="2021-01" db="EMBL/GenBank/DDBJ databases">
        <title>Whole genome shotgun sequence of Planobispora takensis NBRC 109077.</title>
        <authorList>
            <person name="Komaki H."/>
            <person name="Tamura T."/>
        </authorList>
    </citation>
    <scope>NUCLEOTIDE SEQUENCE</scope>
    <source>
        <strain evidence="1">NBRC 109077</strain>
    </source>
</reference>
<evidence type="ECO:0000313" key="2">
    <source>
        <dbReference type="Proteomes" id="UP000634476"/>
    </source>
</evidence>
<gene>
    <name evidence="1" type="ORF">Pta02_00860</name>
</gene>
<proteinExistence type="predicted"/>
<evidence type="ECO:0000313" key="1">
    <source>
        <dbReference type="EMBL" id="GIH98077.1"/>
    </source>
</evidence>
<dbReference type="Proteomes" id="UP000634476">
    <property type="component" value="Unassembled WGS sequence"/>
</dbReference>
<keyword evidence="2" id="KW-1185">Reference proteome</keyword>
<accession>A0A8J3SPT1</accession>
<comment type="caution">
    <text evidence="1">The sequence shown here is derived from an EMBL/GenBank/DDBJ whole genome shotgun (WGS) entry which is preliminary data.</text>
</comment>
<dbReference type="EMBL" id="BOOK01000001">
    <property type="protein sequence ID" value="GIH98077.1"/>
    <property type="molecule type" value="Genomic_DNA"/>
</dbReference>
<sequence>MDRQRLDLILRLIAGGHTAEDAEKIMVACQAASEEGVAAFARG</sequence>
<protein>
    <submittedName>
        <fullName evidence="1">Uncharacterized protein</fullName>
    </submittedName>
</protein>
<organism evidence="1 2">
    <name type="scientific">Planobispora takensis</name>
    <dbReference type="NCBI Taxonomy" id="1367882"/>
    <lineage>
        <taxon>Bacteria</taxon>
        <taxon>Bacillati</taxon>
        <taxon>Actinomycetota</taxon>
        <taxon>Actinomycetes</taxon>
        <taxon>Streptosporangiales</taxon>
        <taxon>Streptosporangiaceae</taxon>
        <taxon>Planobispora</taxon>
    </lineage>
</organism>